<dbReference type="Proteomes" id="UP000199600">
    <property type="component" value="Unassembled WGS sequence"/>
</dbReference>
<gene>
    <name evidence="2" type="ORF">PROAA_2070003</name>
</gene>
<reference evidence="2 3" key="1">
    <citation type="submission" date="2016-06" db="EMBL/GenBank/DDBJ databases">
        <authorList>
            <person name="Kjaerup R.B."/>
            <person name="Dalgaard T.S."/>
            <person name="Juul-Madsen H.R."/>
        </authorList>
    </citation>
    <scope>NUCLEOTIDE SEQUENCE [LARGE SCALE GENOMIC DNA]</scope>
    <source>
        <strain evidence="2">2</strain>
    </source>
</reference>
<dbReference type="EMBL" id="FLQY01000121">
    <property type="protein sequence ID" value="SBT07053.1"/>
    <property type="molecule type" value="Genomic_DNA"/>
</dbReference>
<sequence length="194" mass="21869">MLDIAIKFLADEVNTHLKKRALSASGLGEVVTGQIVDDAGKWATAADNIGLTLVNIEEDRIMREHLPEYAYVNGSHVVLQPEIKLNLSVLFHTRPSKADKYEQSLRFLSNLITFFQAHPVFTPEEYPGLDPRINKLIVEMLALSTEQLNQMWAYLGSKYLPSVAYRVRMVLLQDVEPQSIGKPITIIETALHNK</sequence>
<protein>
    <recommendedName>
        <fullName evidence="1">Pvc16 N-terminal domain-containing protein</fullName>
    </recommendedName>
</protein>
<proteinExistence type="predicted"/>
<keyword evidence="3" id="KW-1185">Reference proteome</keyword>
<dbReference type="Pfam" id="PF14065">
    <property type="entry name" value="Pvc16_N"/>
    <property type="match status" value="1"/>
</dbReference>
<dbReference type="InterPro" id="IPR025351">
    <property type="entry name" value="Pvc16_N"/>
</dbReference>
<evidence type="ECO:0000313" key="3">
    <source>
        <dbReference type="Proteomes" id="UP000199600"/>
    </source>
</evidence>
<name>A0A1A8XSY7_9RHOO</name>
<dbReference type="AlphaFoldDB" id="A0A1A8XSY7"/>
<evidence type="ECO:0000313" key="2">
    <source>
        <dbReference type="EMBL" id="SBT07053.1"/>
    </source>
</evidence>
<dbReference type="RefSeq" id="WP_186410728.1">
    <property type="nucleotide sequence ID" value="NZ_FLQY01000121.1"/>
</dbReference>
<feature type="domain" description="Pvc16 N-terminal" evidence="1">
    <location>
        <begin position="8"/>
        <end position="185"/>
    </location>
</feature>
<organism evidence="2 3">
    <name type="scientific">Candidatus Propionivibrio aalborgensis</name>
    <dbReference type="NCBI Taxonomy" id="1860101"/>
    <lineage>
        <taxon>Bacteria</taxon>
        <taxon>Pseudomonadati</taxon>
        <taxon>Pseudomonadota</taxon>
        <taxon>Betaproteobacteria</taxon>
        <taxon>Rhodocyclales</taxon>
        <taxon>Rhodocyclaceae</taxon>
        <taxon>Propionivibrio</taxon>
    </lineage>
</organism>
<evidence type="ECO:0000259" key="1">
    <source>
        <dbReference type="Pfam" id="PF14065"/>
    </source>
</evidence>
<accession>A0A1A8XSY7</accession>